<sequence length="21" mass="2476">MYLQVLRENLEAIKETLANAR</sequence>
<proteinExistence type="predicted"/>
<reference evidence="1" key="1">
    <citation type="submission" date="2014-11" db="EMBL/GenBank/DDBJ databases">
        <authorList>
            <person name="Amaro Gonzalez C."/>
        </authorList>
    </citation>
    <scope>NUCLEOTIDE SEQUENCE</scope>
</reference>
<dbReference type="AlphaFoldDB" id="A0A0E9SK02"/>
<evidence type="ECO:0000313" key="1">
    <source>
        <dbReference type="EMBL" id="JAH41562.1"/>
    </source>
</evidence>
<organism evidence="1">
    <name type="scientific">Anguilla anguilla</name>
    <name type="common">European freshwater eel</name>
    <name type="synonym">Muraena anguilla</name>
    <dbReference type="NCBI Taxonomy" id="7936"/>
    <lineage>
        <taxon>Eukaryota</taxon>
        <taxon>Metazoa</taxon>
        <taxon>Chordata</taxon>
        <taxon>Craniata</taxon>
        <taxon>Vertebrata</taxon>
        <taxon>Euteleostomi</taxon>
        <taxon>Actinopterygii</taxon>
        <taxon>Neopterygii</taxon>
        <taxon>Teleostei</taxon>
        <taxon>Anguilliformes</taxon>
        <taxon>Anguillidae</taxon>
        <taxon>Anguilla</taxon>
    </lineage>
</organism>
<dbReference type="EMBL" id="GBXM01060031">
    <property type="protein sequence ID" value="JAH48546.1"/>
    <property type="molecule type" value="Transcribed_RNA"/>
</dbReference>
<accession>A0A0E9SK02</accession>
<name>A0A0E9SK02_ANGAN</name>
<protein>
    <submittedName>
        <fullName evidence="1">Uncharacterized protein</fullName>
    </submittedName>
</protein>
<dbReference type="EMBL" id="GBXM01067015">
    <property type="protein sequence ID" value="JAH41562.1"/>
    <property type="molecule type" value="Transcribed_RNA"/>
</dbReference>
<reference evidence="1" key="2">
    <citation type="journal article" date="2015" name="Fish Shellfish Immunol.">
        <title>Early steps in the European eel (Anguilla anguilla)-Vibrio vulnificus interaction in the gills: Role of the RtxA13 toxin.</title>
        <authorList>
            <person name="Callol A."/>
            <person name="Pajuelo D."/>
            <person name="Ebbesson L."/>
            <person name="Teles M."/>
            <person name="MacKenzie S."/>
            <person name="Amaro C."/>
        </authorList>
    </citation>
    <scope>NUCLEOTIDE SEQUENCE</scope>
</reference>